<gene>
    <name evidence="3" type="ORF">IEN85_14885</name>
</gene>
<keyword evidence="1" id="KW-0597">Phosphoprotein</keyword>
<dbReference type="Pfam" id="PF01627">
    <property type="entry name" value="Hpt"/>
    <property type="match status" value="1"/>
</dbReference>
<dbReference type="EMBL" id="JACYFG010000038">
    <property type="protein sequence ID" value="MBD5780783.1"/>
    <property type="molecule type" value="Genomic_DNA"/>
</dbReference>
<dbReference type="RefSeq" id="WP_191617893.1">
    <property type="nucleotide sequence ID" value="NZ_JACYFG010000038.1"/>
</dbReference>
<comment type="caution">
    <text evidence="3">The sequence shown here is derived from an EMBL/GenBank/DDBJ whole genome shotgun (WGS) entry which is preliminary data.</text>
</comment>
<accession>A0A927FC95</accession>
<dbReference type="InterPro" id="IPR008207">
    <property type="entry name" value="Sig_transdc_His_kin_Hpt_dom"/>
</dbReference>
<feature type="modified residue" description="Phosphohistidine" evidence="1">
    <location>
        <position position="62"/>
    </location>
</feature>
<proteinExistence type="predicted"/>
<reference evidence="3" key="1">
    <citation type="submission" date="2020-09" db="EMBL/GenBank/DDBJ databases">
        <title>Pelagicoccus enzymogenes sp. nov. with an EPS production, isolated from marine sediment.</title>
        <authorList>
            <person name="Feng X."/>
        </authorList>
    </citation>
    <scope>NUCLEOTIDE SEQUENCE</scope>
    <source>
        <strain evidence="3">NFK12</strain>
    </source>
</reference>
<feature type="domain" description="HPt" evidence="2">
    <location>
        <begin position="23"/>
        <end position="113"/>
    </location>
</feature>
<dbReference type="AlphaFoldDB" id="A0A927FC95"/>
<evidence type="ECO:0000259" key="2">
    <source>
        <dbReference type="PROSITE" id="PS50894"/>
    </source>
</evidence>
<dbReference type="GO" id="GO:0004672">
    <property type="term" value="F:protein kinase activity"/>
    <property type="evidence" value="ECO:0007669"/>
    <property type="project" value="UniProtKB-ARBA"/>
</dbReference>
<name>A0A927FC95_9BACT</name>
<organism evidence="3 4">
    <name type="scientific">Pelagicoccus enzymogenes</name>
    <dbReference type="NCBI Taxonomy" id="2773457"/>
    <lineage>
        <taxon>Bacteria</taxon>
        <taxon>Pseudomonadati</taxon>
        <taxon>Verrucomicrobiota</taxon>
        <taxon>Opitutia</taxon>
        <taxon>Puniceicoccales</taxon>
        <taxon>Pelagicoccaceae</taxon>
        <taxon>Pelagicoccus</taxon>
    </lineage>
</organism>
<sequence>MSDSELIDWEQLEMIFGEEEDEFDEDMAELFHEFVEDGNGQFGKIDAAEFSTDRAVIAKESHKLKGSASNFGFTQVANLLAHIEDDIETLTADDFVNSLEAARSGFAKSVETVMARYPALAAGAN</sequence>
<keyword evidence="4" id="KW-1185">Reference proteome</keyword>
<dbReference type="SUPFAM" id="SSF47226">
    <property type="entry name" value="Histidine-containing phosphotransfer domain, HPT domain"/>
    <property type="match status" value="1"/>
</dbReference>
<dbReference type="PROSITE" id="PS50894">
    <property type="entry name" value="HPT"/>
    <property type="match status" value="1"/>
</dbReference>
<dbReference type="InterPro" id="IPR036641">
    <property type="entry name" value="HPT_dom_sf"/>
</dbReference>
<dbReference type="GO" id="GO:0000160">
    <property type="term" value="P:phosphorelay signal transduction system"/>
    <property type="evidence" value="ECO:0007669"/>
    <property type="project" value="InterPro"/>
</dbReference>
<dbReference type="Gene3D" id="1.20.120.160">
    <property type="entry name" value="HPT domain"/>
    <property type="match status" value="1"/>
</dbReference>
<evidence type="ECO:0000313" key="4">
    <source>
        <dbReference type="Proteomes" id="UP000622317"/>
    </source>
</evidence>
<evidence type="ECO:0000256" key="1">
    <source>
        <dbReference type="PROSITE-ProRule" id="PRU00110"/>
    </source>
</evidence>
<dbReference type="Proteomes" id="UP000622317">
    <property type="component" value="Unassembled WGS sequence"/>
</dbReference>
<evidence type="ECO:0000313" key="3">
    <source>
        <dbReference type="EMBL" id="MBD5780783.1"/>
    </source>
</evidence>
<protein>
    <submittedName>
        <fullName evidence="3">Hpt domain-containing protein</fullName>
    </submittedName>
</protein>